<protein>
    <submittedName>
        <fullName evidence="2">Uncharacterized protein</fullName>
    </submittedName>
</protein>
<keyword evidence="1" id="KW-0472">Membrane</keyword>
<organism evidence="2 3">
    <name type="scientific">Chryseobacterium viscerum</name>
    <dbReference type="NCBI Taxonomy" id="1037377"/>
    <lineage>
        <taxon>Bacteria</taxon>
        <taxon>Pseudomonadati</taxon>
        <taxon>Bacteroidota</taxon>
        <taxon>Flavobacteriia</taxon>
        <taxon>Flavobacteriales</taxon>
        <taxon>Weeksellaceae</taxon>
        <taxon>Chryseobacterium group</taxon>
        <taxon>Chryseobacterium</taxon>
    </lineage>
</organism>
<feature type="transmembrane region" description="Helical" evidence="1">
    <location>
        <begin position="205"/>
        <end position="221"/>
    </location>
</feature>
<evidence type="ECO:0000313" key="3">
    <source>
        <dbReference type="Proteomes" id="UP000326384"/>
    </source>
</evidence>
<proteinExistence type="predicted"/>
<evidence type="ECO:0000313" key="2">
    <source>
        <dbReference type="EMBL" id="KAB1228457.1"/>
    </source>
</evidence>
<keyword evidence="1" id="KW-0812">Transmembrane</keyword>
<keyword evidence="3" id="KW-1185">Reference proteome</keyword>
<accession>A0A5N4BJ37</accession>
<gene>
    <name evidence="2" type="ORF">F8D52_22540</name>
</gene>
<comment type="caution">
    <text evidence="2">The sequence shown here is derived from an EMBL/GenBank/DDBJ whole genome shotgun (WGS) entry which is preliminary data.</text>
</comment>
<sequence>MKMRIFLKKLQMFDEHQQPVYYIGLNPNSLQIVPGVLPDNEWKEFTDDCENLEKLNLTWRLKPEGAEGKSTSNIEQGSSDQIAFYNQAYLYIKEWMNESVSAPLNGIEVKIQVDTGIFSGFVIKNDGLTYCDTDTCVIEVMLKQKDEQYSCIQTTLIADNHSGMFDGNYQHPRIAYCNEFRPTWLLTVLWSIAAMQALLNVITYTSIYPILMIVYAIVKFLRKLGFKMSMDEPIKPHELKDQYIETMFQGSGCGREHPAPLVRDYISNVCSKCGVNVGATSIPLFYDPSSEYYNLTMLSAEVKKGVKHTNDWPWWIDDNRPLTTLDMFLNDLKKVFNAKWYVKNNTLFFSRKDFDEVPGYLYDFTGADKKLIIDGVCYTWNEKKKKAYANLGYAADAYDNLSTDAKTRFNDIVEYNNPRNPLLEGEDNKIVQSFAAARFRNDGIYPDYISEALKYVWIISVITGGITNLILVPLRNRLNDWKGALITQNDTLILPKLLIWDGQSKRNARVKYYHTFGSNMPAPNSIYNPSGRSYHDVHNEDVEYDNYYDEYNRLYNWPMAFDANFTGNLYDRFHQIDDPRVNPPMNKQFELKIALCLPDIERLGVLDQSTNLAVGRKIKLDGGQYYKEGRIEEIELSFDSSDKLGRWIKIKGTL</sequence>
<name>A0A5N4BJ37_9FLAO</name>
<reference evidence="2 3" key="1">
    <citation type="journal article" date="2019" name="Stand. Genomic Sci.">
        <title>Draft Whole-Genome Sequence of a Novel Chryseobacterium viscerum Strain Isolated from Fresh Water at Dripping Springs, New Mexico.</title>
        <authorList>
            <person name="Kyndt J.A."/>
            <person name="Moore T.C."/>
        </authorList>
    </citation>
    <scope>NUCLEOTIDE SEQUENCE [LARGE SCALE GENOMIC DNA]</scope>
    <source>
        <strain evidence="2 3">DPS</strain>
    </source>
</reference>
<dbReference type="EMBL" id="VTPV01000022">
    <property type="protein sequence ID" value="KAB1228457.1"/>
    <property type="molecule type" value="Genomic_DNA"/>
</dbReference>
<dbReference type="RefSeq" id="WP_152291411.1">
    <property type="nucleotide sequence ID" value="NZ_VTPV01000022.1"/>
</dbReference>
<dbReference type="Proteomes" id="UP000326384">
    <property type="component" value="Unassembled WGS sequence"/>
</dbReference>
<keyword evidence="1" id="KW-1133">Transmembrane helix</keyword>
<evidence type="ECO:0000256" key="1">
    <source>
        <dbReference type="SAM" id="Phobius"/>
    </source>
</evidence>